<evidence type="ECO:0007829" key="14">
    <source>
        <dbReference type="PeptideAtlas" id="A0A8M3ALW0"/>
    </source>
</evidence>
<evidence type="ECO:0000259" key="9">
    <source>
        <dbReference type="Pfam" id="PF07989"/>
    </source>
</evidence>
<dbReference type="GeneID" id="334460"/>
<evidence type="ECO:0000256" key="3">
    <source>
        <dbReference type="ARBA" id="ARBA00022490"/>
    </source>
</evidence>
<name>A0A8M3ALW0_DANRE</name>
<keyword evidence="4" id="KW-0597">Phosphoprotein</keyword>
<feature type="region of interest" description="Disordered" evidence="8">
    <location>
        <begin position="2649"/>
        <end position="2672"/>
    </location>
</feature>
<dbReference type="ZFIN" id="ZDB-GENE-030131-6392">
    <property type="gene designation" value="cdk5rap2"/>
</dbReference>
<dbReference type="Pfam" id="PF23246">
    <property type="entry name" value="CC_CDK5RAP2"/>
    <property type="match status" value="1"/>
</dbReference>
<feature type="compositionally biased region" description="Basic and acidic residues" evidence="8">
    <location>
        <begin position="1448"/>
        <end position="1462"/>
    </location>
</feature>
<feature type="compositionally biased region" description="Polar residues" evidence="8">
    <location>
        <begin position="1234"/>
        <end position="1250"/>
    </location>
</feature>
<reference evidence="12" key="1">
    <citation type="submission" date="2025-08" db="UniProtKB">
        <authorList>
            <consortium name="RefSeq"/>
        </authorList>
    </citation>
    <scope>IDENTIFICATION</scope>
    <source>
        <strain evidence="12">Tuebingen</strain>
        <tissue evidence="12">Fibroblasts and whole tissue</tissue>
    </source>
</reference>
<feature type="compositionally biased region" description="Low complexity" evidence="8">
    <location>
        <begin position="1192"/>
        <end position="1203"/>
    </location>
</feature>
<proteinExistence type="evidence at protein level"/>
<feature type="coiled-coil region" evidence="7">
    <location>
        <begin position="1895"/>
        <end position="1922"/>
    </location>
</feature>
<feature type="compositionally biased region" description="Basic and acidic residues" evidence="8">
    <location>
        <begin position="1216"/>
        <end position="1232"/>
    </location>
</feature>
<feature type="region of interest" description="Disordered" evidence="8">
    <location>
        <begin position="1173"/>
        <end position="1263"/>
    </location>
</feature>
<dbReference type="CTD" id="55755"/>
<feature type="domain" description="CDK5 regulatory subunit-associated protein 2/Myomegalin coiled coil" evidence="10">
    <location>
        <begin position="971"/>
        <end position="1062"/>
    </location>
</feature>
<evidence type="ECO:0000256" key="1">
    <source>
        <dbReference type="ARBA" id="ARBA00004245"/>
    </source>
</evidence>
<feature type="compositionally biased region" description="Polar residues" evidence="8">
    <location>
        <begin position="2288"/>
        <end position="2298"/>
    </location>
</feature>
<feature type="compositionally biased region" description="Low complexity" evidence="8">
    <location>
        <begin position="2567"/>
        <end position="2579"/>
    </location>
</feature>
<evidence type="ECO:0000259" key="10">
    <source>
        <dbReference type="Pfam" id="PF23246"/>
    </source>
</evidence>
<evidence type="ECO:0000256" key="5">
    <source>
        <dbReference type="ARBA" id="ARBA00023034"/>
    </source>
</evidence>
<dbReference type="OrthoDB" id="10255000at2759"/>
<feature type="coiled-coil region" evidence="7">
    <location>
        <begin position="148"/>
        <end position="680"/>
    </location>
</feature>
<feature type="region of interest" description="Disordered" evidence="8">
    <location>
        <begin position="1723"/>
        <end position="1743"/>
    </location>
</feature>
<feature type="compositionally biased region" description="Basic and acidic residues" evidence="8">
    <location>
        <begin position="1482"/>
        <end position="1493"/>
    </location>
</feature>
<protein>
    <submittedName>
        <fullName evidence="12">CDK5 regulatory subunit-associated protein 2 isoform X5</fullName>
    </submittedName>
</protein>
<evidence type="ECO:0000256" key="8">
    <source>
        <dbReference type="SAM" id="MobiDB-lite"/>
    </source>
</evidence>
<feature type="compositionally biased region" description="Polar residues" evidence="8">
    <location>
        <begin position="1469"/>
        <end position="1481"/>
    </location>
</feature>
<feature type="domain" description="Centrosomin N-terminal motif 1" evidence="9">
    <location>
        <begin position="53"/>
        <end position="126"/>
    </location>
</feature>
<comment type="subcellular location">
    <subcellularLocation>
        <location evidence="1">Cytoplasm</location>
        <location evidence="1">Cytoskeleton</location>
    </subcellularLocation>
    <subcellularLocation>
        <location evidence="2">Golgi apparatus</location>
    </subcellularLocation>
</comment>
<dbReference type="Pfam" id="PF07989">
    <property type="entry name" value="Cnn_1N"/>
    <property type="match status" value="1"/>
</dbReference>
<feature type="region of interest" description="Disordered" evidence="8">
    <location>
        <begin position="1815"/>
        <end position="1837"/>
    </location>
</feature>
<keyword evidence="6" id="KW-0206">Cytoskeleton</keyword>
<feature type="compositionally biased region" description="Basic and acidic residues" evidence="8">
    <location>
        <begin position="1372"/>
        <end position="1400"/>
    </location>
</feature>
<evidence type="ECO:0000256" key="7">
    <source>
        <dbReference type="SAM" id="Coils"/>
    </source>
</evidence>
<dbReference type="GO" id="GO:0005815">
    <property type="term" value="C:microtubule organizing center"/>
    <property type="evidence" value="ECO:0007669"/>
    <property type="project" value="InterPro"/>
</dbReference>
<feature type="region of interest" description="Disordered" evidence="8">
    <location>
        <begin position="1927"/>
        <end position="2026"/>
    </location>
</feature>
<dbReference type="GO" id="GO:0005794">
    <property type="term" value="C:Golgi apparatus"/>
    <property type="evidence" value="ECO:0007669"/>
    <property type="project" value="UniProtKB-SubCell"/>
</dbReference>
<feature type="compositionally biased region" description="Low complexity" evidence="8">
    <location>
        <begin position="1425"/>
        <end position="1436"/>
    </location>
</feature>
<feature type="region of interest" description="Disordered" evidence="8">
    <location>
        <begin position="1369"/>
        <end position="1505"/>
    </location>
</feature>
<feature type="region of interest" description="Disordered" evidence="8">
    <location>
        <begin position="944"/>
        <end position="971"/>
    </location>
</feature>
<feature type="coiled-coil region" evidence="7">
    <location>
        <begin position="2477"/>
        <end position="2532"/>
    </location>
</feature>
<feature type="region of interest" description="Disordered" evidence="8">
    <location>
        <begin position="2090"/>
        <end position="2112"/>
    </location>
</feature>
<dbReference type="Proteomes" id="UP000000437">
    <property type="component" value="Chromosome 21"/>
</dbReference>
<organism evidence="11 12">
    <name type="scientific">Danio rerio</name>
    <name type="common">Zebrafish</name>
    <name type="synonym">Brachydanio rerio</name>
    <dbReference type="NCBI Taxonomy" id="7955"/>
    <lineage>
        <taxon>Eukaryota</taxon>
        <taxon>Metazoa</taxon>
        <taxon>Chordata</taxon>
        <taxon>Craniata</taxon>
        <taxon>Vertebrata</taxon>
        <taxon>Euteleostomi</taxon>
        <taxon>Actinopterygii</taxon>
        <taxon>Neopterygii</taxon>
        <taxon>Teleostei</taxon>
        <taxon>Ostariophysi</taxon>
        <taxon>Cypriniformes</taxon>
        <taxon>Danionidae</taxon>
        <taxon>Danioninae</taxon>
        <taxon>Danio</taxon>
    </lineage>
</organism>
<dbReference type="PANTHER" id="PTHR46501">
    <property type="entry name" value="MYOMEGALIN"/>
    <property type="match status" value="1"/>
</dbReference>
<feature type="region of interest" description="Disordered" evidence="8">
    <location>
        <begin position="1293"/>
        <end position="1319"/>
    </location>
</feature>
<feature type="region of interest" description="Disordered" evidence="8">
    <location>
        <begin position="2559"/>
        <end position="2580"/>
    </location>
</feature>
<gene>
    <name evidence="12 13" type="primary">cdk5rap2</name>
    <name evidence="12" type="synonym">cep215</name>
    <name evidence="12" type="synonym">fi74c05</name>
    <name evidence="12" type="synonym">wu:fi74c05</name>
    <name evidence="12" type="synonym">zgc:55582</name>
</gene>
<dbReference type="RefSeq" id="XP_009293386.1">
    <property type="nucleotide sequence ID" value="XM_009295111.5"/>
</dbReference>
<evidence type="ECO:0000256" key="2">
    <source>
        <dbReference type="ARBA" id="ARBA00004555"/>
    </source>
</evidence>
<feature type="compositionally biased region" description="Polar residues" evidence="8">
    <location>
        <begin position="1437"/>
        <end position="1447"/>
    </location>
</feature>
<dbReference type="PANTHER" id="PTHR46501:SF7">
    <property type="entry name" value="MYOMEGALIN ISOFORM X1"/>
    <property type="match status" value="1"/>
</dbReference>
<feature type="compositionally biased region" description="Low complexity" evidence="8">
    <location>
        <begin position="2658"/>
        <end position="2669"/>
    </location>
</feature>
<evidence type="ECO:0000313" key="13">
    <source>
        <dbReference type="ZFIN" id="ZDB-GENE-030131-6392"/>
    </source>
</evidence>
<keyword evidence="11" id="KW-1185">Reference proteome</keyword>
<feature type="compositionally biased region" description="Basic and acidic residues" evidence="8">
    <location>
        <begin position="1253"/>
        <end position="1262"/>
    </location>
</feature>
<dbReference type="InterPro" id="IPR056273">
    <property type="entry name" value="CDK5RAP2_MYOME_CC"/>
</dbReference>
<feature type="compositionally biased region" description="Basic and acidic residues" evidence="8">
    <location>
        <begin position="2276"/>
        <end position="2287"/>
    </location>
</feature>
<keyword evidence="14" id="KW-1267">Proteomics identification</keyword>
<feature type="compositionally biased region" description="Low complexity" evidence="8">
    <location>
        <begin position="1999"/>
        <end position="2019"/>
    </location>
</feature>
<dbReference type="InterPro" id="IPR052593">
    <property type="entry name" value="MT-associated_AKAP9-binding"/>
</dbReference>
<accession>A0A8M3ALW0</accession>
<keyword evidence="7" id="KW-0175">Coiled coil</keyword>
<feature type="coiled-coil region" evidence="7">
    <location>
        <begin position="1143"/>
        <end position="1170"/>
    </location>
</feature>
<sequence>MDSVVGEDQTLPFDINLSISKLPDSLNGSNFSMDNISAPLFPGQRMSPAKALTMKDYENQITALKKENFNLKLRIYFLEERVQQKCDDSTEDIYKTNIELKVEVESMKRDLAEKQELLVSASKALESLASRGVDDGREKIQRDMDSLREAFSARIQELEESLQAAREELESMATIAEQEKLKNLGLERELQAANQSGPPTDSSSAPQQVRELQQALQESERAIEQLQASLRDQDGVIGELQKNGPNQPGTEQVMHLNSVIVQKDCQLQALREELDQGKENAERDKQIIVDRQNELSRLEQKTRQLTEELNKAKNNGQTLKDALDEMEKEKKALSDELQKREIELSTEKKNSLKRDKAIQGLTLFLKEKEKEIEDLSGDLEEKDQALAKAREALHKAKLQKYHGAEDQQSLLLEQQAELSRLQAEAHSSLLEAQRLQRVLGSRDSELSLLQQAKLQLEQELEQLQQQKKKGDKTINDLQNQLKKLNGTLADRENALDQQRLEQQEQIRASEQKMQNAMERLTASLNHKDQQLQDYMNMVRDLEKNRSQEEGDPMLAKLRARLKEKEKALEKALDEKFAAVEEKENEIHLLQLSLREKERDVERLNNLLSHNEETINSFDAVIKERDLELQQLLNSLKNLQRSKDETEENLHRALREKDAIIQHLQQALDNKTKDMEEMANRVLNQSESQGRDLAEQMSQRLKVTEAMLSEAVKDRERLVTENQTAVENLLATISSKDQLLKESMERHTHTLSDRSAEMLDLRKQLSDTQQQLRNAQRLNAAATQDGHLEIAELRAMLSEKDALINKLLERGQEKDRSILFEMKSGEAPPPQVLELRQTIELLQEKLEEREAELSRRNSEEMLDVDAVTKKSAVLLKRELLQKTDALNAALKRENQLKISLAELQSSLSELEARLEGQTANIESLTSTLNTKEEIITELHHRLSQRGDSRVPLTRDQASQLGESEYSPSSLPQRETTIIGGDRQQLDVASLSDLRSEQAELNRALRAEQHLYSDLIRAVKERDSVERLQVLQLELTAVALLRQQLESGVQMNSELRDQLQTEIHRTKQREGSNPSELQTLRDALEEAQRWNVSLQARLGQIQNRGGGVGQANDSVDTLSMIGDQTSYMSICVGEGPEEELLHMTVDQLRLKVLELEAVNAELQKKLVLLEKDTVGNAPIGSHSQKEPDLIDLSTPTKQPQRQQKPTSEEGASLLASNVKERCEDGDRSSKDRVKMNQPSQMQKQLSAVQPTSKFPGDESEKAELKSLLSDCGAESVSQLREQVAKLRSEASELRGLLKEENATESKESAESSGESDSHGDLHHTVKVLRSEARSHRKIIRFLKEQLERNSDGVTQLDTKVMVSMAGNVEQLQTQHEESQRHASTLEKKQREGTEMEDKDERRRHVRSTKPSKSQKQNMARHAAYVKSRLPVPVRSSRSTGQSSEDLSEVNSDHIQPKRKDHQTGAEESDYSTDSKMSSRSSQKGHLELDQVKDARLSPTSGTKQDNYTDDYLESELMAQLELLNQECQEKEELISHLKQQVQELDELQVELQKKDKLNREYLEALQAAESTIAYLTACSLDSECGIGQTGDVTLQQRCAELQKAIEEKDRVNTQLLECLNTAESAIASLQNVDTTTRQMDQGQADPKVLCERLEGLIIQVKTSQQNIDGTKDLQRLDIETKLGLNSDLRQQVDALQESVLQQCKLNSELQEKLWISEAAFKKLSSTKNGAPTDLEGNLTPGPQEGKVQSRQQLTDCLSKCITAAEGAVQSLADVCSKSNQSHMENLSSTELQQWLEMLRCALLDREMLEDPDCIEKHHHKTSTPIQNSESSKSQQQSNILDSNTHQNLHKNLLMLLQIHTEHAQKMAKLEKDLSRCGQNAGGGDAPGTENLERNAQIESLQKALKERQRACQKLEEKLALAQSVIAVHNASNKDKHSDQNKAPPGERDDKGVQVEAQDLGYETSGRSETEVEGSSTDVDGVLRLVPALSPVLSGPQDRFSPDMSTTSSPSYPSSPGLSSPRPSEPHADSNMHIQQLRSQIEGQHRVIQHLQRQLRKKSLSSELLSVTSDLTAGEEEETKMMKAQIAQLNTELERERSLNRSSQPGSPSRIESLVQSQARELCELREQIRVSRGLGLEQRKQLLELRGALEDLLQPTDMHSDQGAQLREQLDRSLSLLERLEQVSTGGVAVENEEGAESEMMLSDCDWVFEELQCLRSQIEGDRDQQQLQMVYLCRQNQNLAISTQHYVDLLSAELQEKDKLIQALQHQLQIQAPRMHLHSDSEMSDRLSNDGTSSCQDSPPSLCRHTPGRPHTGPKATNGDAFTDTGLVSGGRASEGGVADGAEPRVRILQRENCRLQEQLRSSEELNTTLRSELDLTRSIIKHSPQTQDKQPEKQNTYTSKTINSDLLAEHLQEIRALRQRLEETIRTNERLREQLEKKLLEAEKDPAATNIFIAGSEDQSHISSELHFLLAQNHSLKEQLNQGARDKQKENDRLRETLARRTAKLEMSRNECETLKQERLQLQDNLYRLQCENSHQRQQLSDTQQLLQSVRVELQVHEHMKSTHTQSGEGRSSSSAGGSAVDMSELLAEIRQLRVQLERSIQINSTLRQRLEQQLLSRRTDPKSTININYLLSKTDEAVKSDVLHLQTDVSSAERDGGSSADSGSNAPSRLVPGHRLWADRRGRHVLGLIEDYNALRKQITEAKRLTADLETQIHDCGRSVDQLKSVSGGVNTMQQVLEEAARLLKLLWRVSVPSGDTHSQQDDMLQSEISRLKSRLSQQERMLSGAVKRLRSTNQLKEGMERVIIDQLSLTHGVLKRARGNLESNYLNVFGLKGLQVEGRPTECPVTNQKLKVVASTGRSSACSENSSHCSC</sequence>
<keyword evidence="5" id="KW-0333">Golgi apparatus</keyword>
<evidence type="ECO:0000313" key="11">
    <source>
        <dbReference type="Proteomes" id="UP000000437"/>
    </source>
</evidence>
<feature type="compositionally biased region" description="Polar residues" evidence="8">
    <location>
        <begin position="954"/>
        <end position="971"/>
    </location>
</feature>
<feature type="compositionally biased region" description="Low complexity" evidence="8">
    <location>
        <begin position="1824"/>
        <end position="1836"/>
    </location>
</feature>
<feature type="coiled-coil region" evidence="7">
    <location>
        <begin position="54"/>
        <end position="124"/>
    </location>
</feature>
<evidence type="ECO:0000256" key="4">
    <source>
        <dbReference type="ARBA" id="ARBA00022553"/>
    </source>
</evidence>
<feature type="compositionally biased region" description="Basic and acidic residues" evidence="8">
    <location>
        <begin position="1929"/>
        <end position="1950"/>
    </location>
</feature>
<keyword evidence="3" id="KW-0963">Cytoplasm</keyword>
<feature type="coiled-coil region" evidence="7">
    <location>
        <begin position="757"/>
        <end position="926"/>
    </location>
</feature>
<feature type="coiled-coil region" evidence="7">
    <location>
        <begin position="2407"/>
        <end position="2445"/>
    </location>
</feature>
<evidence type="ECO:0000313" key="12">
    <source>
        <dbReference type="RefSeq" id="XP_009293386.1"/>
    </source>
</evidence>
<dbReference type="InterPro" id="IPR012943">
    <property type="entry name" value="Cnn_1N"/>
</dbReference>
<evidence type="ECO:0000256" key="6">
    <source>
        <dbReference type="ARBA" id="ARBA00023212"/>
    </source>
</evidence>
<feature type="coiled-coil region" evidence="7">
    <location>
        <begin position="1511"/>
        <end position="1562"/>
    </location>
</feature>
<dbReference type="AGR" id="ZFIN:ZDB-GENE-030131-6392"/>
<feature type="region of interest" description="Disordered" evidence="8">
    <location>
        <begin position="2276"/>
        <end position="2343"/>
    </location>
</feature>